<dbReference type="InterPro" id="IPR002401">
    <property type="entry name" value="Cyt_P450_E_grp-I"/>
</dbReference>
<name>A0A9Q0K8Q5_9MAGN</name>
<evidence type="ECO:0000256" key="12">
    <source>
        <dbReference type="RuleBase" id="RU000461"/>
    </source>
</evidence>
<evidence type="ECO:0000256" key="10">
    <source>
        <dbReference type="ARBA" id="ARBA00023136"/>
    </source>
</evidence>
<evidence type="ECO:0000256" key="6">
    <source>
        <dbReference type="ARBA" id="ARBA00022989"/>
    </source>
</evidence>
<evidence type="ECO:0008006" key="16">
    <source>
        <dbReference type="Google" id="ProtNLM"/>
    </source>
</evidence>
<dbReference type="PANTHER" id="PTHR24282">
    <property type="entry name" value="CYTOCHROME P450 FAMILY MEMBER"/>
    <property type="match status" value="1"/>
</dbReference>
<keyword evidence="5 11" id="KW-0479">Metal-binding</keyword>
<evidence type="ECO:0000256" key="8">
    <source>
        <dbReference type="ARBA" id="ARBA00023004"/>
    </source>
</evidence>
<comment type="cofactor">
    <cofactor evidence="11">
        <name>heme</name>
        <dbReference type="ChEBI" id="CHEBI:30413"/>
    </cofactor>
</comment>
<dbReference type="GO" id="GO:0004497">
    <property type="term" value="F:monooxygenase activity"/>
    <property type="evidence" value="ECO:0007669"/>
    <property type="project" value="UniProtKB-KW"/>
</dbReference>
<keyword evidence="15" id="KW-1185">Reference proteome</keyword>
<keyword evidence="6 13" id="KW-1133">Transmembrane helix</keyword>
<feature type="transmembrane region" description="Helical" evidence="13">
    <location>
        <begin position="7"/>
        <end position="31"/>
    </location>
</feature>
<gene>
    <name evidence="14" type="ORF">NE237_017791</name>
</gene>
<evidence type="ECO:0000256" key="2">
    <source>
        <dbReference type="ARBA" id="ARBA00010617"/>
    </source>
</evidence>
<evidence type="ECO:0000256" key="3">
    <source>
        <dbReference type="ARBA" id="ARBA00022617"/>
    </source>
</evidence>
<organism evidence="14 15">
    <name type="scientific">Protea cynaroides</name>
    <dbReference type="NCBI Taxonomy" id="273540"/>
    <lineage>
        <taxon>Eukaryota</taxon>
        <taxon>Viridiplantae</taxon>
        <taxon>Streptophyta</taxon>
        <taxon>Embryophyta</taxon>
        <taxon>Tracheophyta</taxon>
        <taxon>Spermatophyta</taxon>
        <taxon>Magnoliopsida</taxon>
        <taxon>Proteales</taxon>
        <taxon>Proteaceae</taxon>
        <taxon>Protea</taxon>
    </lineage>
</organism>
<reference evidence="14" key="1">
    <citation type="journal article" date="2023" name="Plant J.">
        <title>The genome of the king protea, Protea cynaroides.</title>
        <authorList>
            <person name="Chang J."/>
            <person name="Duong T.A."/>
            <person name="Schoeman C."/>
            <person name="Ma X."/>
            <person name="Roodt D."/>
            <person name="Barker N."/>
            <person name="Li Z."/>
            <person name="Van de Peer Y."/>
            <person name="Mizrachi E."/>
        </authorList>
    </citation>
    <scope>NUCLEOTIDE SEQUENCE</scope>
    <source>
        <tissue evidence="14">Young leaves</tissue>
    </source>
</reference>
<keyword evidence="9 12" id="KW-0503">Monooxygenase</keyword>
<dbReference type="PRINTS" id="PR00385">
    <property type="entry name" value="P450"/>
</dbReference>
<accession>A0A9Q0K8Q5</accession>
<dbReference type="SUPFAM" id="SSF48264">
    <property type="entry name" value="Cytochrome P450"/>
    <property type="match status" value="1"/>
</dbReference>
<sequence>MSVLSTLIFFIFFLLLWIIVRSVYYVIWVPWRIQLHFQKQGIMGPGYRPIFGNTVEYRGLIEEAHKKSMSFNHEIEKRVIPEYQKWSSIYGKTFLYWYGWTPRLAIADPEMIKEIFFNTSGSFQKRTYNPLAKQLVGDHSLIVLSGQMWAKHRKITNRAFTLERVKDWVPEIVDSTLKMLEQWEEKMDGKKEFEIDVHKEFHNLTAEIISRTAFGSSYGEGKSIFKLQEQQMHLVSQALQKVYLPGFRFLPTKNNRKRWALEKEIQESLRKLIKKNSVTNEYSRNLLGLMMSASKNHEEEKEGLGVEEIIDECKTFYFAGKDTSANHLTWVILLLALHQEWQSKAREEIDRICGATGLPTAENLSDMNTLNMIIKETLRLYPPAIMVMRQTNKDVKLGSLSIPAYTELYLATIAVHHDVRLWGEDANNFNPMRFKDQRKHLASFFPFGIGPTICVAQNLAIVETKIALAIIIRKFSFILSPSYVHAPVQVLTMQPQYGAQILIRKI</sequence>
<dbReference type="InterPro" id="IPR017972">
    <property type="entry name" value="Cyt_P450_CS"/>
</dbReference>
<dbReference type="GO" id="GO:0016020">
    <property type="term" value="C:membrane"/>
    <property type="evidence" value="ECO:0007669"/>
    <property type="project" value="UniProtKB-SubCell"/>
</dbReference>
<dbReference type="OrthoDB" id="1470350at2759"/>
<keyword evidence="7 12" id="KW-0560">Oxidoreductase</keyword>
<dbReference type="InterPro" id="IPR001128">
    <property type="entry name" value="Cyt_P450"/>
</dbReference>
<evidence type="ECO:0000256" key="5">
    <source>
        <dbReference type="ARBA" id="ARBA00022723"/>
    </source>
</evidence>
<evidence type="ECO:0000256" key="4">
    <source>
        <dbReference type="ARBA" id="ARBA00022692"/>
    </source>
</evidence>
<evidence type="ECO:0000256" key="9">
    <source>
        <dbReference type="ARBA" id="ARBA00023033"/>
    </source>
</evidence>
<dbReference type="GO" id="GO:0020037">
    <property type="term" value="F:heme binding"/>
    <property type="evidence" value="ECO:0007669"/>
    <property type="project" value="InterPro"/>
</dbReference>
<evidence type="ECO:0000256" key="7">
    <source>
        <dbReference type="ARBA" id="ARBA00023002"/>
    </source>
</evidence>
<dbReference type="Pfam" id="PF00067">
    <property type="entry name" value="p450"/>
    <property type="match status" value="1"/>
</dbReference>
<protein>
    <recommendedName>
        <fullName evidence="16">Cytochrome P450</fullName>
    </recommendedName>
</protein>
<dbReference type="GO" id="GO:0016705">
    <property type="term" value="F:oxidoreductase activity, acting on paired donors, with incorporation or reduction of molecular oxygen"/>
    <property type="evidence" value="ECO:0007669"/>
    <property type="project" value="InterPro"/>
</dbReference>
<evidence type="ECO:0000256" key="11">
    <source>
        <dbReference type="PIRSR" id="PIRSR602401-1"/>
    </source>
</evidence>
<dbReference type="Proteomes" id="UP001141806">
    <property type="component" value="Unassembled WGS sequence"/>
</dbReference>
<proteinExistence type="inferred from homology"/>
<evidence type="ECO:0000313" key="14">
    <source>
        <dbReference type="EMBL" id="KAJ4965942.1"/>
    </source>
</evidence>
<keyword evidence="4 13" id="KW-0812">Transmembrane</keyword>
<dbReference type="FunFam" id="1.10.630.10:FF:000029">
    <property type="entry name" value="Cytochrome P450 734A1"/>
    <property type="match status" value="1"/>
</dbReference>
<comment type="similarity">
    <text evidence="2 12">Belongs to the cytochrome P450 family.</text>
</comment>
<dbReference type="PANTHER" id="PTHR24282:SF211">
    <property type="entry name" value="CYTOCHROME P450-RELATED"/>
    <property type="match status" value="1"/>
</dbReference>
<dbReference type="Gene3D" id="1.10.630.10">
    <property type="entry name" value="Cytochrome P450"/>
    <property type="match status" value="1"/>
</dbReference>
<keyword evidence="8 11" id="KW-0408">Iron</keyword>
<keyword evidence="3 11" id="KW-0349">Heme</keyword>
<comment type="subcellular location">
    <subcellularLocation>
        <location evidence="1">Membrane</location>
    </subcellularLocation>
</comment>
<dbReference type="PROSITE" id="PS00086">
    <property type="entry name" value="CYTOCHROME_P450"/>
    <property type="match status" value="1"/>
</dbReference>
<evidence type="ECO:0000313" key="15">
    <source>
        <dbReference type="Proteomes" id="UP001141806"/>
    </source>
</evidence>
<feature type="binding site" description="axial binding residue" evidence="11">
    <location>
        <position position="454"/>
    </location>
    <ligand>
        <name>heme</name>
        <dbReference type="ChEBI" id="CHEBI:30413"/>
    </ligand>
    <ligandPart>
        <name>Fe</name>
        <dbReference type="ChEBI" id="CHEBI:18248"/>
    </ligandPart>
</feature>
<dbReference type="GO" id="GO:0005506">
    <property type="term" value="F:iron ion binding"/>
    <property type="evidence" value="ECO:0007669"/>
    <property type="project" value="InterPro"/>
</dbReference>
<dbReference type="InterPro" id="IPR050665">
    <property type="entry name" value="Cytochrome_P450_Monooxygen"/>
</dbReference>
<dbReference type="PRINTS" id="PR00463">
    <property type="entry name" value="EP450I"/>
</dbReference>
<dbReference type="AlphaFoldDB" id="A0A9Q0K8Q5"/>
<evidence type="ECO:0000256" key="13">
    <source>
        <dbReference type="SAM" id="Phobius"/>
    </source>
</evidence>
<dbReference type="EMBL" id="JAMYWD010000007">
    <property type="protein sequence ID" value="KAJ4965942.1"/>
    <property type="molecule type" value="Genomic_DNA"/>
</dbReference>
<comment type="caution">
    <text evidence="14">The sequence shown here is derived from an EMBL/GenBank/DDBJ whole genome shotgun (WGS) entry which is preliminary data.</text>
</comment>
<keyword evidence="10 13" id="KW-0472">Membrane</keyword>
<evidence type="ECO:0000256" key="1">
    <source>
        <dbReference type="ARBA" id="ARBA00004370"/>
    </source>
</evidence>
<dbReference type="InterPro" id="IPR036396">
    <property type="entry name" value="Cyt_P450_sf"/>
</dbReference>